<dbReference type="GeneID" id="121116761"/>
<protein>
    <submittedName>
        <fullName evidence="2">Uncharacterized protein</fullName>
    </submittedName>
</protein>
<evidence type="ECO:0000313" key="2">
    <source>
        <dbReference type="EMBL" id="CDW37648.1"/>
    </source>
</evidence>
<dbReference type="RefSeq" id="XP_040566982.1">
    <property type="nucleotide sequence ID" value="XM_040711048.2"/>
</dbReference>
<name>A0A0K2UHF4_LEPSM</name>
<dbReference type="EMBL" id="HACA01020287">
    <property type="protein sequence ID" value="CDW37648.1"/>
    <property type="molecule type" value="Transcribed_RNA"/>
</dbReference>
<sequence length="111" mass="13034">MESESSDECKTYQSESIEFLKLRINLIISLQSKDYSEAKSHINQLNKLDPNNTIYQDVSNFVDTRIRQMEEEKDRSSSDEGTELEEEEEDNQEEEDTDEGYDEEEEDLIPV</sequence>
<dbReference type="KEGG" id="lsm:121116761"/>
<evidence type="ECO:0000256" key="1">
    <source>
        <dbReference type="SAM" id="MobiDB-lite"/>
    </source>
</evidence>
<reference evidence="2" key="1">
    <citation type="submission" date="2014-05" db="EMBL/GenBank/DDBJ databases">
        <authorList>
            <person name="Chronopoulou M."/>
        </authorList>
    </citation>
    <scope>NUCLEOTIDE SEQUENCE</scope>
    <source>
        <tissue evidence="2">Whole organism</tissue>
    </source>
</reference>
<feature type="region of interest" description="Disordered" evidence="1">
    <location>
        <begin position="65"/>
        <end position="111"/>
    </location>
</feature>
<feature type="compositionally biased region" description="Basic and acidic residues" evidence="1">
    <location>
        <begin position="65"/>
        <end position="78"/>
    </location>
</feature>
<organism evidence="2">
    <name type="scientific">Lepeophtheirus salmonis</name>
    <name type="common">Salmon louse</name>
    <name type="synonym">Caligus salmonis</name>
    <dbReference type="NCBI Taxonomy" id="72036"/>
    <lineage>
        <taxon>Eukaryota</taxon>
        <taxon>Metazoa</taxon>
        <taxon>Ecdysozoa</taxon>
        <taxon>Arthropoda</taxon>
        <taxon>Crustacea</taxon>
        <taxon>Multicrustacea</taxon>
        <taxon>Hexanauplia</taxon>
        <taxon>Copepoda</taxon>
        <taxon>Siphonostomatoida</taxon>
        <taxon>Caligidae</taxon>
        <taxon>Lepeophtheirus</taxon>
    </lineage>
</organism>
<feature type="compositionally biased region" description="Acidic residues" evidence="1">
    <location>
        <begin position="80"/>
        <end position="111"/>
    </location>
</feature>
<proteinExistence type="predicted"/>
<dbReference type="AlphaFoldDB" id="A0A0K2UHF4"/>
<accession>A0A0K2UHF4</accession>